<name>A0A5J5F124_9PEZI</name>
<evidence type="ECO:0000313" key="9">
    <source>
        <dbReference type="Proteomes" id="UP000326924"/>
    </source>
</evidence>
<dbReference type="PANTHER" id="PTHR18359:SF0">
    <property type="entry name" value="U3 SMALL NUCLEOLAR RNA-ASSOCIATED PROTEIN 18 HOMOLOG"/>
    <property type="match status" value="1"/>
</dbReference>
<dbReference type="EMBL" id="VXIS01000057">
    <property type="protein sequence ID" value="KAA8909462.1"/>
    <property type="molecule type" value="Genomic_DNA"/>
</dbReference>
<evidence type="ECO:0000256" key="6">
    <source>
        <dbReference type="ARBA" id="ARBA00025767"/>
    </source>
</evidence>
<dbReference type="FunCoup" id="A0A5J5F124">
    <property type="interactions" value="1127"/>
</dbReference>
<dbReference type="InterPro" id="IPR045161">
    <property type="entry name" value="Utp18"/>
</dbReference>
<dbReference type="OrthoDB" id="1935146at2759"/>
<evidence type="ECO:0000313" key="8">
    <source>
        <dbReference type="EMBL" id="KAA8909462.1"/>
    </source>
</evidence>
<gene>
    <name evidence="8" type="ORF">FN846DRAFT_942289</name>
</gene>
<dbReference type="Gene3D" id="2.130.10.10">
    <property type="entry name" value="YVTN repeat-like/Quinoprotein amine dehydrogenase"/>
    <property type="match status" value="1"/>
</dbReference>
<dbReference type="InterPro" id="IPR001680">
    <property type="entry name" value="WD40_rpt"/>
</dbReference>
<evidence type="ECO:0000256" key="7">
    <source>
        <dbReference type="SAM" id="MobiDB-lite"/>
    </source>
</evidence>
<dbReference type="InterPro" id="IPR015943">
    <property type="entry name" value="WD40/YVTN_repeat-like_dom_sf"/>
</dbReference>
<comment type="similarity">
    <text evidence="6">Belongs to the WD repeat UTP18 family.</text>
</comment>
<protein>
    <submittedName>
        <fullName evidence="8">WD40-repeat-containing domain protein</fullName>
    </submittedName>
</protein>
<dbReference type="InParanoid" id="A0A5J5F124"/>
<keyword evidence="3" id="KW-0853">WD repeat</keyword>
<evidence type="ECO:0000256" key="1">
    <source>
        <dbReference type="ARBA" id="ARBA00004604"/>
    </source>
</evidence>
<keyword evidence="2" id="KW-0698">rRNA processing</keyword>
<comment type="subcellular location">
    <subcellularLocation>
        <location evidence="1">Nucleus</location>
        <location evidence="1">Nucleolus</location>
    </subcellularLocation>
</comment>
<dbReference type="Pfam" id="PF00400">
    <property type="entry name" value="WD40"/>
    <property type="match status" value="1"/>
</dbReference>
<dbReference type="PANTHER" id="PTHR18359">
    <property type="entry name" value="WD-REPEAT PROTEIN-RELATED"/>
    <property type="match status" value="1"/>
</dbReference>
<keyword evidence="4" id="KW-0677">Repeat</keyword>
<evidence type="ECO:0000256" key="2">
    <source>
        <dbReference type="ARBA" id="ARBA00022552"/>
    </source>
</evidence>
<feature type="region of interest" description="Disordered" evidence="7">
    <location>
        <begin position="186"/>
        <end position="221"/>
    </location>
</feature>
<dbReference type="GO" id="GO:0034388">
    <property type="term" value="C:Pwp2p-containing subcomplex of 90S preribosome"/>
    <property type="evidence" value="ECO:0007669"/>
    <property type="project" value="TreeGrafter"/>
</dbReference>
<evidence type="ECO:0000256" key="3">
    <source>
        <dbReference type="ARBA" id="ARBA00022574"/>
    </source>
</evidence>
<dbReference type="SMART" id="SM00320">
    <property type="entry name" value="WD40"/>
    <property type="match status" value="6"/>
</dbReference>
<evidence type="ECO:0000256" key="4">
    <source>
        <dbReference type="ARBA" id="ARBA00022737"/>
    </source>
</evidence>
<comment type="caution">
    <text evidence="8">The sequence shown here is derived from an EMBL/GenBank/DDBJ whole genome shotgun (WGS) entry which is preliminary data.</text>
</comment>
<dbReference type="SUPFAM" id="SSF50978">
    <property type="entry name" value="WD40 repeat-like"/>
    <property type="match status" value="1"/>
</dbReference>
<feature type="compositionally biased region" description="Acidic residues" evidence="7">
    <location>
        <begin position="204"/>
        <end position="220"/>
    </location>
</feature>
<reference evidence="8 9" key="1">
    <citation type="submission" date="2019-09" db="EMBL/GenBank/DDBJ databases">
        <title>Draft genome of the ectomycorrhizal ascomycete Sphaerosporella brunnea.</title>
        <authorList>
            <consortium name="DOE Joint Genome Institute"/>
            <person name="Benucci G.M."/>
            <person name="Marozzi G."/>
            <person name="Antonielli L."/>
            <person name="Sanchez S."/>
            <person name="Marco P."/>
            <person name="Wang X."/>
            <person name="Falini L.B."/>
            <person name="Barry K."/>
            <person name="Haridas S."/>
            <person name="Lipzen A."/>
            <person name="Labutti K."/>
            <person name="Grigoriev I.V."/>
            <person name="Murat C."/>
            <person name="Martin F."/>
            <person name="Albertini E."/>
            <person name="Donnini D."/>
            <person name="Bonito G."/>
        </authorList>
    </citation>
    <scope>NUCLEOTIDE SEQUENCE [LARGE SCALE GENOMIC DNA]</scope>
    <source>
        <strain evidence="8 9">Sb_GMNB300</strain>
    </source>
</reference>
<feature type="region of interest" description="Disordered" evidence="7">
    <location>
        <begin position="60"/>
        <end position="87"/>
    </location>
</feature>
<feature type="compositionally biased region" description="Basic and acidic residues" evidence="7">
    <location>
        <begin position="28"/>
        <end position="38"/>
    </location>
</feature>
<dbReference type="GO" id="GO:0006364">
    <property type="term" value="P:rRNA processing"/>
    <property type="evidence" value="ECO:0007669"/>
    <property type="project" value="UniProtKB-KW"/>
</dbReference>
<dbReference type="GO" id="GO:0032040">
    <property type="term" value="C:small-subunit processome"/>
    <property type="evidence" value="ECO:0007669"/>
    <property type="project" value="TreeGrafter"/>
</dbReference>
<keyword evidence="5" id="KW-0539">Nucleus</keyword>
<keyword evidence="9" id="KW-1185">Reference proteome</keyword>
<feature type="region of interest" description="Disordered" evidence="7">
    <location>
        <begin position="1"/>
        <end position="38"/>
    </location>
</feature>
<proteinExistence type="inferred from homology"/>
<dbReference type="InterPro" id="IPR036322">
    <property type="entry name" value="WD40_repeat_dom_sf"/>
</dbReference>
<evidence type="ECO:0000256" key="5">
    <source>
        <dbReference type="ARBA" id="ARBA00023242"/>
    </source>
</evidence>
<dbReference type="AlphaFoldDB" id="A0A5J5F124"/>
<accession>A0A5J5F124</accession>
<sequence>MARKSKSKQTQNPVRAGDLVPATVFPEKLPEMPKDQEEAELEKLVFGDLDGFKAGLKLHEIESEQGEEEEPEDSAVHRKQDTSAGQDLAALQDDQLFFIDAGDDNDTALVRRDEDQDVDMTVAVLGQEVQEEAAAWEDSDDDKMMISLAAHSRMRKLRDVEADDFVTGKEYSRRLRRQFERIYPMPNWARPPKSSAKRRRLSDDEGSEESDAEMDVDDESMQTLSAPPLAALLASSTDLTLSKASRKAIALRPEVIDIARLTDANVSALSKSAIQCLFFHPTHPLLLTSGLDSTLRLYHIDGKINPQATSLHIRGAPLRTAMIHPSGTRIIAAGRRRYFHVWDLESGVVEQVTRVYGHKGMQKSMERFDVSPDGKYISFIGSKGSVQIMDATTNQWIATARTEGVVADISWFPNSETLSVLNTVGEIYEYDITTHSVTSVWRDEGGVSSTCISNSPAGARFVAVGCASGIVNIYDRRVSFGGKAPGSMGTPTDPKPVKTVESLVTTISTLEFSRDGQVLCVASRTKKDALRLVHLPSCTIYRNWPTSATPLGKVTAVKWGGNNGGMTLAVGNEAGKVRLFEVRA</sequence>
<feature type="compositionally biased region" description="Acidic residues" evidence="7">
    <location>
        <begin position="63"/>
        <end position="73"/>
    </location>
</feature>
<dbReference type="Proteomes" id="UP000326924">
    <property type="component" value="Unassembled WGS sequence"/>
</dbReference>
<organism evidence="8 9">
    <name type="scientific">Sphaerosporella brunnea</name>
    <dbReference type="NCBI Taxonomy" id="1250544"/>
    <lineage>
        <taxon>Eukaryota</taxon>
        <taxon>Fungi</taxon>
        <taxon>Dikarya</taxon>
        <taxon>Ascomycota</taxon>
        <taxon>Pezizomycotina</taxon>
        <taxon>Pezizomycetes</taxon>
        <taxon>Pezizales</taxon>
        <taxon>Pyronemataceae</taxon>
        <taxon>Sphaerosporella</taxon>
    </lineage>
</organism>